<organism evidence="1">
    <name type="scientific">marine sediment metagenome</name>
    <dbReference type="NCBI Taxonomy" id="412755"/>
    <lineage>
        <taxon>unclassified sequences</taxon>
        <taxon>metagenomes</taxon>
        <taxon>ecological metagenomes</taxon>
    </lineage>
</organism>
<evidence type="ECO:0000313" key="1">
    <source>
        <dbReference type="EMBL" id="GAF84007.1"/>
    </source>
</evidence>
<dbReference type="AlphaFoldDB" id="X0T766"/>
<protein>
    <submittedName>
        <fullName evidence="1">Uncharacterized protein</fullName>
    </submittedName>
</protein>
<feature type="non-terminal residue" evidence="1">
    <location>
        <position position="149"/>
    </location>
</feature>
<sequence length="149" mass="17363">MENKDPNKSISSLKEYFSNPANTKHKQYESLRAFFLENLPAPIIAEKYGYTVNTLYSMIRDFKLLTAKVGEIADDPFFKSKKLGRREMDKEGAIKQTIIRLRKQYISVPDIKVMLDAQNHTVSERYISTLLNIEGFGRLPRRDKESREK</sequence>
<name>X0T766_9ZZZZ</name>
<reference evidence="1" key="1">
    <citation type="journal article" date="2014" name="Front. Microbiol.">
        <title>High frequency of phylogenetically diverse reductive dehalogenase-homologous genes in deep subseafloor sedimentary metagenomes.</title>
        <authorList>
            <person name="Kawai M."/>
            <person name="Futagami T."/>
            <person name="Toyoda A."/>
            <person name="Takaki Y."/>
            <person name="Nishi S."/>
            <person name="Hori S."/>
            <person name="Arai W."/>
            <person name="Tsubouchi T."/>
            <person name="Morono Y."/>
            <person name="Uchiyama I."/>
            <person name="Ito T."/>
            <person name="Fujiyama A."/>
            <person name="Inagaki F."/>
            <person name="Takami H."/>
        </authorList>
    </citation>
    <scope>NUCLEOTIDE SEQUENCE</scope>
    <source>
        <strain evidence="1">Expedition CK06-06</strain>
    </source>
</reference>
<comment type="caution">
    <text evidence="1">The sequence shown here is derived from an EMBL/GenBank/DDBJ whole genome shotgun (WGS) entry which is preliminary data.</text>
</comment>
<dbReference type="EMBL" id="BARS01006172">
    <property type="protein sequence ID" value="GAF84007.1"/>
    <property type="molecule type" value="Genomic_DNA"/>
</dbReference>
<accession>X0T766</accession>
<gene>
    <name evidence="1" type="ORF">S01H1_12066</name>
</gene>
<proteinExistence type="predicted"/>